<evidence type="ECO:0000256" key="10">
    <source>
        <dbReference type="ARBA" id="ARBA00023288"/>
    </source>
</evidence>
<dbReference type="GO" id="GO:0005886">
    <property type="term" value="C:plasma membrane"/>
    <property type="evidence" value="ECO:0007669"/>
    <property type="project" value="UniProtKB-SubCell"/>
</dbReference>
<comment type="caution">
    <text evidence="12">The sequence shown here is derived from an EMBL/GenBank/DDBJ whole genome shotgun (WGS) entry which is preliminary data.</text>
</comment>
<dbReference type="InterPro" id="IPR023059">
    <property type="entry name" value="Foldase_PrsA"/>
</dbReference>
<keyword evidence="6 11" id="KW-0697">Rotamase</keyword>
<dbReference type="SUPFAM" id="SSF54534">
    <property type="entry name" value="FKBP-like"/>
    <property type="match status" value="1"/>
</dbReference>
<dbReference type="InterPro" id="IPR000297">
    <property type="entry name" value="PPIase_PpiC"/>
</dbReference>
<evidence type="ECO:0000256" key="9">
    <source>
        <dbReference type="ARBA" id="ARBA00023235"/>
    </source>
</evidence>
<keyword evidence="8" id="KW-0564">Palmitate</keyword>
<dbReference type="HAMAP" id="MF_01145">
    <property type="entry name" value="Foldase_PrsA"/>
    <property type="match status" value="1"/>
</dbReference>
<protein>
    <recommendedName>
        <fullName evidence="11">Foldase protein PrsA</fullName>
        <ecNumber evidence="11">5.2.1.8</ecNumber>
    </recommendedName>
</protein>
<dbReference type="GO" id="GO:0003755">
    <property type="term" value="F:peptidyl-prolyl cis-trans isomerase activity"/>
    <property type="evidence" value="ECO:0007669"/>
    <property type="project" value="UniProtKB-UniRule"/>
</dbReference>
<dbReference type="SUPFAM" id="SSF109998">
    <property type="entry name" value="Triger factor/SurA peptide-binding domain-like"/>
    <property type="match status" value="1"/>
</dbReference>
<proteinExistence type="inferred from homology"/>
<keyword evidence="10" id="KW-0449">Lipoprotein</keyword>
<comment type="catalytic activity">
    <reaction evidence="1 11">
        <text>[protein]-peptidylproline (omega=180) = [protein]-peptidylproline (omega=0)</text>
        <dbReference type="Rhea" id="RHEA:16237"/>
        <dbReference type="Rhea" id="RHEA-COMP:10747"/>
        <dbReference type="Rhea" id="RHEA-COMP:10748"/>
        <dbReference type="ChEBI" id="CHEBI:83833"/>
        <dbReference type="ChEBI" id="CHEBI:83834"/>
        <dbReference type="EC" id="5.2.1.8"/>
    </reaction>
</comment>
<evidence type="ECO:0000256" key="11">
    <source>
        <dbReference type="HAMAP-Rule" id="MF_01145"/>
    </source>
</evidence>
<dbReference type="InterPro" id="IPR027304">
    <property type="entry name" value="Trigger_fact/SurA_dom_sf"/>
</dbReference>
<dbReference type="PANTHER" id="PTHR47245:SF1">
    <property type="entry name" value="FOLDASE PROTEIN PRSA"/>
    <property type="match status" value="1"/>
</dbReference>
<evidence type="ECO:0000256" key="6">
    <source>
        <dbReference type="ARBA" id="ARBA00023110"/>
    </source>
</evidence>
<dbReference type="AlphaFoldDB" id="A0A6L7A9V8"/>
<evidence type="ECO:0000256" key="3">
    <source>
        <dbReference type="ARBA" id="ARBA00006071"/>
    </source>
</evidence>
<dbReference type="EMBL" id="WSZI01000013">
    <property type="protein sequence ID" value="MWN20984.1"/>
    <property type="molecule type" value="Genomic_DNA"/>
</dbReference>
<gene>
    <name evidence="11" type="primary">prsA</name>
    <name evidence="12" type="ORF">GQS40_04755</name>
</gene>
<dbReference type="Pfam" id="PF13145">
    <property type="entry name" value="Rotamase_2"/>
    <property type="match status" value="1"/>
</dbReference>
<sequence>MRKFIWGLLVVIFAGGLIYLGLNSSKTLMTSDAGKITEKSFLADLKKSPAGQQAFANTVVTTVLDNKYGGDVSKSDVQQAFDTQKAQYGDAFKTVLASNNMTEAQFKTNIKNNLIMTAAVKANYKVSNSQLEQAYKDYHQSTTISMIKAKDEDSAKKAIEDLKSGKSWNDVYKQYTTDKTYEKSNGQLPAFDSTSTSVDSAIQDAAFKLAKTGDYTTDPVTSNGSYYVIRLDKTTKKPSLNSVRTQLTDKLVTNFLNDQKSSDKVQAIIGKILRQENVDVKDAQLKNALNAYLTAGLTANKSK</sequence>
<evidence type="ECO:0000313" key="13">
    <source>
        <dbReference type="Proteomes" id="UP000478636"/>
    </source>
</evidence>
<dbReference type="RefSeq" id="WP_029509293.1">
    <property type="nucleotide sequence ID" value="NZ_BJMJ01000002.1"/>
</dbReference>
<keyword evidence="9 11" id="KW-0413">Isomerase</keyword>
<dbReference type="PANTHER" id="PTHR47245">
    <property type="entry name" value="PEPTIDYLPROLYL ISOMERASE"/>
    <property type="match status" value="1"/>
</dbReference>
<keyword evidence="7 11" id="KW-0472">Membrane</keyword>
<comment type="function">
    <text evidence="11">Plays a major role in protein secretion by helping the post-translocational extracellular folding of several secreted proteins.</text>
</comment>
<organism evidence="12 13">
    <name type="scientific">Leuconostoc lactis</name>
    <dbReference type="NCBI Taxonomy" id="1246"/>
    <lineage>
        <taxon>Bacteria</taxon>
        <taxon>Bacillati</taxon>
        <taxon>Bacillota</taxon>
        <taxon>Bacilli</taxon>
        <taxon>Lactobacillales</taxon>
        <taxon>Lactobacillaceae</taxon>
        <taxon>Leuconostoc</taxon>
    </lineage>
</organism>
<dbReference type="InterPro" id="IPR046357">
    <property type="entry name" value="PPIase_dom_sf"/>
</dbReference>
<comment type="subcellular location">
    <subcellularLocation>
        <location evidence="2">Cell membrane</location>
        <topology evidence="2">Lipid-anchor</topology>
    </subcellularLocation>
</comment>
<keyword evidence="5 11" id="KW-0732">Signal</keyword>
<dbReference type="EC" id="5.2.1.8" evidence="11"/>
<dbReference type="Proteomes" id="UP000478636">
    <property type="component" value="Unassembled WGS sequence"/>
</dbReference>
<evidence type="ECO:0000256" key="7">
    <source>
        <dbReference type="ARBA" id="ARBA00023136"/>
    </source>
</evidence>
<evidence type="ECO:0000256" key="8">
    <source>
        <dbReference type="ARBA" id="ARBA00023139"/>
    </source>
</evidence>
<keyword evidence="4 11" id="KW-1003">Cell membrane</keyword>
<dbReference type="InterPro" id="IPR050245">
    <property type="entry name" value="PrsA_foldase"/>
</dbReference>
<evidence type="ECO:0000313" key="12">
    <source>
        <dbReference type="EMBL" id="MWN20984.1"/>
    </source>
</evidence>
<reference evidence="12 13" key="1">
    <citation type="submission" date="2019-12" db="EMBL/GenBank/DDBJ databases">
        <title>Complete genome sequence of Leuconostoc lactis strain AVN1 provides insights into metabolic potential.</title>
        <authorList>
            <person name="Besrour N."/>
            <person name="Najjari A."/>
            <person name="Fhoula I."/>
            <person name="Jaballah S."/>
            <person name="Klibi N."/>
            <person name="Ouzari H.I."/>
        </authorList>
    </citation>
    <scope>NUCLEOTIDE SEQUENCE [LARGE SCALE GENOMIC DNA]</scope>
    <source>
        <strain evidence="12 13">AVN1</strain>
    </source>
</reference>
<evidence type="ECO:0000256" key="1">
    <source>
        <dbReference type="ARBA" id="ARBA00000971"/>
    </source>
</evidence>
<evidence type="ECO:0000256" key="4">
    <source>
        <dbReference type="ARBA" id="ARBA00022475"/>
    </source>
</evidence>
<dbReference type="PROSITE" id="PS50198">
    <property type="entry name" value="PPIC_PPIASE_2"/>
    <property type="match status" value="1"/>
</dbReference>
<dbReference type="Gene3D" id="3.10.50.40">
    <property type="match status" value="1"/>
</dbReference>
<name>A0A6L7A9V8_LEULA</name>
<evidence type="ECO:0000256" key="5">
    <source>
        <dbReference type="ARBA" id="ARBA00022729"/>
    </source>
</evidence>
<dbReference type="KEGG" id="llf:BCR17_00655"/>
<comment type="similarity">
    <text evidence="3 11">Belongs to the PrsA family.</text>
</comment>
<dbReference type="GO" id="GO:0006457">
    <property type="term" value="P:protein folding"/>
    <property type="evidence" value="ECO:0007669"/>
    <property type="project" value="UniProtKB-UniRule"/>
</dbReference>
<evidence type="ECO:0000256" key="2">
    <source>
        <dbReference type="ARBA" id="ARBA00004193"/>
    </source>
</evidence>
<accession>A0A6L7A9V8</accession>